<dbReference type="GO" id="GO:0016757">
    <property type="term" value="F:glycosyltransferase activity"/>
    <property type="evidence" value="ECO:0007669"/>
    <property type="project" value="InterPro"/>
</dbReference>
<dbReference type="OrthoDB" id="5417479at2"/>
<protein>
    <recommendedName>
        <fullName evidence="5">ADP-heptose--LPS heptosyltransferase</fullName>
    </recommendedName>
</protein>
<sequence length="119" mass="13368">MATRPVDRFDFHVSLLSLSYILKKGLGPEISDFADTAAIMEHLDLIISVDTSVVHLAGALEKPVWTLLPFASDFRWLLDRDDSPWYPSMRLFRQTSPKEWGPVLDRVALALAQRVASAS</sequence>
<dbReference type="Gene3D" id="3.40.50.2000">
    <property type="entry name" value="Glycogen Phosphorylase B"/>
    <property type="match status" value="1"/>
</dbReference>
<evidence type="ECO:0000313" key="2">
    <source>
        <dbReference type="EMBL" id="RAM04035.1"/>
    </source>
</evidence>
<dbReference type="InterPro" id="IPR002201">
    <property type="entry name" value="Glyco_trans_9"/>
</dbReference>
<dbReference type="Pfam" id="PF01075">
    <property type="entry name" value="Glyco_transf_9"/>
    <property type="match status" value="1"/>
</dbReference>
<gene>
    <name evidence="2" type="ORF">DO021_00645</name>
    <name evidence="1" type="ORF">EYB58_08660</name>
</gene>
<organism evidence="2 3">
    <name type="scientific">Desulfobacter hydrogenophilus</name>
    <dbReference type="NCBI Taxonomy" id="2291"/>
    <lineage>
        <taxon>Bacteria</taxon>
        <taxon>Pseudomonadati</taxon>
        <taxon>Thermodesulfobacteriota</taxon>
        <taxon>Desulfobacteria</taxon>
        <taxon>Desulfobacterales</taxon>
        <taxon>Desulfobacteraceae</taxon>
        <taxon>Desulfobacter</taxon>
    </lineage>
</organism>
<dbReference type="Proteomes" id="UP000293902">
    <property type="component" value="Chromosome"/>
</dbReference>
<evidence type="ECO:0000313" key="1">
    <source>
        <dbReference type="EMBL" id="QBH15554.1"/>
    </source>
</evidence>
<accession>A0A328FM43</accession>
<reference evidence="1 4" key="2">
    <citation type="submission" date="2019-02" db="EMBL/GenBank/DDBJ databases">
        <title>Complete genome sequence of Desulfobacter hydrogenophilus AcRS1.</title>
        <authorList>
            <person name="Marietou A."/>
            <person name="Lund M.B."/>
            <person name="Marshall I.P.G."/>
            <person name="Schreiber L."/>
            <person name="Jorgensen B."/>
        </authorList>
    </citation>
    <scope>NUCLEOTIDE SEQUENCE [LARGE SCALE GENOMIC DNA]</scope>
    <source>
        <strain evidence="1 4">AcRS1</strain>
    </source>
</reference>
<reference evidence="2 3" key="1">
    <citation type="submission" date="2018-06" db="EMBL/GenBank/DDBJ databases">
        <title>Complete Genome Sequence of Desulfobacter hydrogenophilus (DSM3380).</title>
        <authorList>
            <person name="Marietou A."/>
            <person name="Schreiber L."/>
            <person name="Marshall I."/>
            <person name="Jorgensen B."/>
        </authorList>
    </citation>
    <scope>NUCLEOTIDE SEQUENCE [LARGE SCALE GENOMIC DNA]</scope>
    <source>
        <strain evidence="2 3">DSM 3380</strain>
    </source>
</reference>
<evidence type="ECO:0008006" key="5">
    <source>
        <dbReference type="Google" id="ProtNLM"/>
    </source>
</evidence>
<dbReference type="EMBL" id="CP036313">
    <property type="protein sequence ID" value="QBH15554.1"/>
    <property type="molecule type" value="Genomic_DNA"/>
</dbReference>
<evidence type="ECO:0000313" key="3">
    <source>
        <dbReference type="Proteomes" id="UP000248798"/>
    </source>
</evidence>
<dbReference type="EMBL" id="QLNI01000001">
    <property type="protein sequence ID" value="RAM04035.1"/>
    <property type="molecule type" value="Genomic_DNA"/>
</dbReference>
<dbReference type="SUPFAM" id="SSF53756">
    <property type="entry name" value="UDP-Glycosyltransferase/glycogen phosphorylase"/>
    <property type="match status" value="1"/>
</dbReference>
<name>A0A328FM43_9BACT</name>
<evidence type="ECO:0000313" key="4">
    <source>
        <dbReference type="Proteomes" id="UP000293902"/>
    </source>
</evidence>
<keyword evidence="4" id="KW-1185">Reference proteome</keyword>
<dbReference type="Proteomes" id="UP000248798">
    <property type="component" value="Unassembled WGS sequence"/>
</dbReference>
<dbReference type="AlphaFoldDB" id="A0A328FM43"/>
<proteinExistence type="predicted"/>